<feature type="transmembrane region" description="Helical" evidence="12">
    <location>
        <begin position="234"/>
        <end position="251"/>
    </location>
</feature>
<feature type="transmembrane region" description="Helical" evidence="12">
    <location>
        <begin position="6"/>
        <end position="23"/>
    </location>
</feature>
<feature type="transmembrane region" description="Helical" evidence="12">
    <location>
        <begin position="69"/>
        <end position="86"/>
    </location>
</feature>
<keyword evidence="8" id="KW-0915">Sodium</keyword>
<sequence length="414" mass="44889">MLELAAIFVSFTALFAYLNYRFVGLPPTIGVMAIALACSLLLHGLSLAGMPGLEERVEDVMSRVDFNRLLMDGMLSFILFAGALHVDLGELRQRRWAIGLLATIGVIISTLTIGLASRWILQAFEMDLSLIYCLVFGALIAPTDPIAVLGIMRSAGAPKSLEITIVGESLFNDGVAVVVFTVLVGVLQADKVPGFGEALWLFAEEAGGGILFGGILGGLVFWMLKSIDEYQVEVLLTLALVIGGYTLATHLQLSGPITMVIAGLIIGNHGRAMAMSDKTRRNLDTFWTLIDESLNAVLFVLIGLELILRPFDWLYLFIALCLMLTILAVRFMTVAPPLLLVRFWREEMPKGSAQVLTWGGLRGGISVALALSLPAGDERNLVLNLTYLIVLFSILIQGLTIGRLVRHVTEKSSG</sequence>
<comment type="subcellular location">
    <subcellularLocation>
        <location evidence="1">Cell membrane</location>
        <topology evidence="1">Multi-pass membrane protein</topology>
    </subcellularLocation>
</comment>
<evidence type="ECO:0000313" key="14">
    <source>
        <dbReference type="EMBL" id="MBF8643797.1"/>
    </source>
</evidence>
<evidence type="ECO:0000256" key="12">
    <source>
        <dbReference type="SAM" id="Phobius"/>
    </source>
</evidence>
<dbReference type="EMBL" id="JADMCD010000023">
    <property type="protein sequence ID" value="MBF8643797.1"/>
    <property type="molecule type" value="Genomic_DNA"/>
</dbReference>
<dbReference type="GO" id="GO:0098719">
    <property type="term" value="P:sodium ion import across plasma membrane"/>
    <property type="evidence" value="ECO:0007669"/>
    <property type="project" value="TreeGrafter"/>
</dbReference>
<keyword evidence="9" id="KW-0406">Ion transport</keyword>
<keyword evidence="10 12" id="KW-0472">Membrane</keyword>
<evidence type="ECO:0000256" key="7">
    <source>
        <dbReference type="ARBA" id="ARBA00022989"/>
    </source>
</evidence>
<dbReference type="Proteomes" id="UP000250443">
    <property type="component" value="Unassembled WGS sequence"/>
</dbReference>
<dbReference type="GO" id="GO:0005886">
    <property type="term" value="C:plasma membrane"/>
    <property type="evidence" value="ECO:0007669"/>
    <property type="project" value="UniProtKB-SubCell"/>
</dbReference>
<evidence type="ECO:0000256" key="2">
    <source>
        <dbReference type="ARBA" id="ARBA00007367"/>
    </source>
</evidence>
<comment type="similarity">
    <text evidence="2">Belongs to the monovalent cation:proton antiporter 1 (CPA1) transporter (TC 2.A.36) family.</text>
</comment>
<keyword evidence="4" id="KW-0050">Antiport</keyword>
<dbReference type="InterPro" id="IPR006153">
    <property type="entry name" value="Cation/H_exchanger_TM"/>
</dbReference>
<keyword evidence="11" id="KW-0739">Sodium transport</keyword>
<feature type="transmembrane region" description="Helical" evidence="12">
    <location>
        <begin position="385"/>
        <end position="405"/>
    </location>
</feature>
<dbReference type="GO" id="GO:0051453">
    <property type="term" value="P:regulation of intracellular pH"/>
    <property type="evidence" value="ECO:0007669"/>
    <property type="project" value="TreeGrafter"/>
</dbReference>
<dbReference type="Gene3D" id="6.10.140.1330">
    <property type="match status" value="1"/>
</dbReference>
<feature type="transmembrane region" description="Helical" evidence="12">
    <location>
        <begin position="30"/>
        <end position="49"/>
    </location>
</feature>
<feature type="transmembrane region" description="Helical" evidence="12">
    <location>
        <begin position="199"/>
        <end position="222"/>
    </location>
</feature>
<protein>
    <submittedName>
        <fullName evidence="15">Sodium/hydrogen exchanger</fullName>
    </submittedName>
    <submittedName>
        <fullName evidence="14">Sodium:proton antiporter</fullName>
    </submittedName>
</protein>
<dbReference type="RefSeq" id="WP_010798535.1">
    <property type="nucleotide sequence ID" value="NZ_CP044085.1"/>
</dbReference>
<evidence type="ECO:0000259" key="13">
    <source>
        <dbReference type="Pfam" id="PF00999"/>
    </source>
</evidence>
<dbReference type="EMBL" id="UAUF01000004">
    <property type="protein sequence ID" value="SPZ01735.1"/>
    <property type="molecule type" value="Genomic_DNA"/>
</dbReference>
<evidence type="ECO:0000313" key="16">
    <source>
        <dbReference type="Proteomes" id="UP000250443"/>
    </source>
</evidence>
<feature type="transmembrane region" description="Helical" evidence="12">
    <location>
        <begin position="353"/>
        <end position="373"/>
    </location>
</feature>
<evidence type="ECO:0000256" key="8">
    <source>
        <dbReference type="ARBA" id="ARBA00023053"/>
    </source>
</evidence>
<reference evidence="14 17" key="2">
    <citation type="submission" date="2020-10" db="EMBL/GenBank/DDBJ databases">
        <title>Genome sequences of Pseudomonas isolates.</title>
        <authorList>
            <person name="Wessels L."/>
            <person name="Reich F."/>
            <person name="Hammerl J."/>
        </authorList>
    </citation>
    <scope>NUCLEOTIDE SEQUENCE [LARGE SCALE GENOMIC DNA]</scope>
    <source>
        <strain evidence="14 17">20-MO00624-0</strain>
    </source>
</reference>
<dbReference type="Pfam" id="PF00999">
    <property type="entry name" value="Na_H_Exchanger"/>
    <property type="match status" value="1"/>
</dbReference>
<evidence type="ECO:0000256" key="9">
    <source>
        <dbReference type="ARBA" id="ARBA00023065"/>
    </source>
</evidence>
<dbReference type="Proteomes" id="UP000626180">
    <property type="component" value="Unassembled WGS sequence"/>
</dbReference>
<gene>
    <name evidence="14" type="ORF">IRZ65_24400</name>
    <name evidence="15" type="ORF">NCTC11842_00523</name>
</gene>
<evidence type="ECO:0000313" key="15">
    <source>
        <dbReference type="EMBL" id="SPZ01735.1"/>
    </source>
</evidence>
<feature type="transmembrane region" description="Helical" evidence="12">
    <location>
        <begin position="129"/>
        <end position="151"/>
    </location>
</feature>
<feature type="transmembrane region" description="Helical" evidence="12">
    <location>
        <begin position="163"/>
        <end position="187"/>
    </location>
</feature>
<accession>A0A2X2CNS6</accession>
<evidence type="ECO:0000256" key="1">
    <source>
        <dbReference type="ARBA" id="ARBA00004651"/>
    </source>
</evidence>
<dbReference type="GO" id="GO:0015386">
    <property type="term" value="F:potassium:proton antiporter activity"/>
    <property type="evidence" value="ECO:0007669"/>
    <property type="project" value="TreeGrafter"/>
</dbReference>
<evidence type="ECO:0000256" key="4">
    <source>
        <dbReference type="ARBA" id="ARBA00022449"/>
    </source>
</evidence>
<evidence type="ECO:0000256" key="3">
    <source>
        <dbReference type="ARBA" id="ARBA00022448"/>
    </source>
</evidence>
<feature type="transmembrane region" description="Helical" evidence="12">
    <location>
        <begin position="314"/>
        <end position="341"/>
    </location>
</feature>
<evidence type="ECO:0000256" key="6">
    <source>
        <dbReference type="ARBA" id="ARBA00022692"/>
    </source>
</evidence>
<dbReference type="InterPro" id="IPR018422">
    <property type="entry name" value="Cation/H_exchanger_CPA1"/>
</dbReference>
<feature type="transmembrane region" description="Helical" evidence="12">
    <location>
        <begin position="98"/>
        <end position="117"/>
    </location>
</feature>
<reference evidence="15 16" key="1">
    <citation type="submission" date="2018-06" db="EMBL/GenBank/DDBJ databases">
        <authorList>
            <consortium name="Pathogen Informatics"/>
            <person name="Doyle S."/>
        </authorList>
    </citation>
    <scope>NUCLEOTIDE SEQUENCE [LARGE SCALE GENOMIC DNA]</scope>
    <source>
        <strain evidence="15 16">NCTC11842</strain>
    </source>
</reference>
<feature type="domain" description="Cation/H+ exchanger transmembrane" evidence="13">
    <location>
        <begin position="11"/>
        <end position="406"/>
    </location>
</feature>
<keyword evidence="5" id="KW-1003">Cell membrane</keyword>
<proteinExistence type="inferred from homology"/>
<keyword evidence="17" id="KW-1185">Reference proteome</keyword>
<keyword evidence="3" id="KW-0813">Transport</keyword>
<evidence type="ECO:0000256" key="5">
    <source>
        <dbReference type="ARBA" id="ARBA00022475"/>
    </source>
</evidence>
<name>A0A2X2CNS6_PSELU</name>
<keyword evidence="6 12" id="KW-0812">Transmembrane</keyword>
<evidence type="ECO:0000256" key="10">
    <source>
        <dbReference type="ARBA" id="ARBA00023136"/>
    </source>
</evidence>
<dbReference type="AlphaFoldDB" id="A0A2X2CNS6"/>
<keyword evidence="7 12" id="KW-1133">Transmembrane helix</keyword>
<organism evidence="15 16">
    <name type="scientific">Pseudomonas luteola</name>
    <dbReference type="NCBI Taxonomy" id="47886"/>
    <lineage>
        <taxon>Bacteria</taxon>
        <taxon>Pseudomonadati</taxon>
        <taxon>Pseudomonadota</taxon>
        <taxon>Gammaproteobacteria</taxon>
        <taxon>Pseudomonadales</taxon>
        <taxon>Pseudomonadaceae</taxon>
        <taxon>Pseudomonas</taxon>
    </lineage>
</organism>
<evidence type="ECO:0000313" key="17">
    <source>
        <dbReference type="Proteomes" id="UP000626180"/>
    </source>
</evidence>
<dbReference type="GO" id="GO:0015385">
    <property type="term" value="F:sodium:proton antiporter activity"/>
    <property type="evidence" value="ECO:0007669"/>
    <property type="project" value="InterPro"/>
</dbReference>
<feature type="transmembrane region" description="Helical" evidence="12">
    <location>
        <begin position="286"/>
        <end position="308"/>
    </location>
</feature>
<evidence type="ECO:0000256" key="11">
    <source>
        <dbReference type="ARBA" id="ARBA00023201"/>
    </source>
</evidence>
<dbReference type="PANTHER" id="PTHR10110:SF195">
    <property type="entry name" value="NA(+)_H(+) ANTIPORTER NHAS2"/>
    <property type="match status" value="1"/>
</dbReference>
<dbReference type="PANTHER" id="PTHR10110">
    <property type="entry name" value="SODIUM/HYDROGEN EXCHANGER"/>
    <property type="match status" value="1"/>
</dbReference>